<accession>A0A7R7HZC9</accession>
<dbReference type="PANTHER" id="PTHR14218:SF15">
    <property type="entry name" value="TRIPEPTIDYL-PEPTIDASE 1"/>
    <property type="match status" value="1"/>
</dbReference>
<keyword evidence="4" id="KW-1185">Reference proteome</keyword>
<organism evidence="3 4">
    <name type="scientific">Actinocatenispora thailandica</name>
    <dbReference type="NCBI Taxonomy" id="227318"/>
    <lineage>
        <taxon>Bacteria</taxon>
        <taxon>Bacillati</taxon>
        <taxon>Actinomycetota</taxon>
        <taxon>Actinomycetes</taxon>
        <taxon>Micromonosporales</taxon>
        <taxon>Micromonosporaceae</taxon>
        <taxon>Actinocatenispora</taxon>
    </lineage>
</organism>
<name>A0A7R7HZC9_9ACTN</name>
<dbReference type="SUPFAM" id="SSF52743">
    <property type="entry name" value="Subtilisin-like"/>
    <property type="match status" value="1"/>
</dbReference>
<feature type="signal peptide" evidence="1">
    <location>
        <begin position="1"/>
        <end position="27"/>
    </location>
</feature>
<dbReference type="KEGG" id="atl:Athai_56210"/>
<feature type="domain" description="Peptidase S53" evidence="2">
    <location>
        <begin position="91"/>
        <end position="429"/>
    </location>
</feature>
<evidence type="ECO:0000256" key="1">
    <source>
        <dbReference type="SAM" id="SignalP"/>
    </source>
</evidence>
<evidence type="ECO:0000313" key="3">
    <source>
        <dbReference type="EMBL" id="BCJ38118.1"/>
    </source>
</evidence>
<feature type="chain" id="PRO_5039635302" evidence="1">
    <location>
        <begin position="28"/>
        <end position="429"/>
    </location>
</feature>
<dbReference type="GO" id="GO:0008240">
    <property type="term" value="F:tripeptidyl-peptidase activity"/>
    <property type="evidence" value="ECO:0007669"/>
    <property type="project" value="TreeGrafter"/>
</dbReference>
<dbReference type="PROSITE" id="PS51318">
    <property type="entry name" value="TAT"/>
    <property type="match status" value="1"/>
</dbReference>
<keyword evidence="1" id="KW-0732">Signal</keyword>
<proteinExistence type="predicted"/>
<dbReference type="PROSITE" id="PS51695">
    <property type="entry name" value="SEDOLISIN"/>
    <property type="match status" value="1"/>
</dbReference>
<dbReference type="GO" id="GO:0006508">
    <property type="term" value="P:proteolysis"/>
    <property type="evidence" value="ECO:0007669"/>
    <property type="project" value="InterPro"/>
</dbReference>
<dbReference type="GO" id="GO:0004252">
    <property type="term" value="F:serine-type endopeptidase activity"/>
    <property type="evidence" value="ECO:0007669"/>
    <property type="project" value="InterPro"/>
</dbReference>
<dbReference type="InterPro" id="IPR036852">
    <property type="entry name" value="Peptidase_S8/S53_dom_sf"/>
</dbReference>
<dbReference type="InterPro" id="IPR006311">
    <property type="entry name" value="TAT_signal"/>
</dbReference>
<reference evidence="3 4" key="1">
    <citation type="submission" date="2020-08" db="EMBL/GenBank/DDBJ databases">
        <title>Whole genome shotgun sequence of Actinocatenispora thailandica NBRC 105041.</title>
        <authorList>
            <person name="Komaki H."/>
            <person name="Tamura T."/>
        </authorList>
    </citation>
    <scope>NUCLEOTIDE SEQUENCE [LARGE SCALE GENOMIC DNA]</scope>
    <source>
        <strain evidence="3 4">NBRC 105041</strain>
    </source>
</reference>
<dbReference type="Gene3D" id="3.40.50.200">
    <property type="entry name" value="Peptidase S8/S53 domain"/>
    <property type="match status" value="1"/>
</dbReference>
<evidence type="ECO:0000313" key="4">
    <source>
        <dbReference type="Proteomes" id="UP000611640"/>
    </source>
</evidence>
<dbReference type="InterPro" id="IPR050819">
    <property type="entry name" value="Tripeptidyl-peptidase_I"/>
</dbReference>
<dbReference type="AlphaFoldDB" id="A0A7R7HZC9"/>
<dbReference type="PANTHER" id="PTHR14218">
    <property type="entry name" value="PROTEASE S8 TRIPEPTIDYL PEPTIDASE I CLN2"/>
    <property type="match status" value="1"/>
</dbReference>
<gene>
    <name evidence="3" type="ORF">Athai_56210</name>
</gene>
<dbReference type="CDD" id="cd04056">
    <property type="entry name" value="Peptidases_S53"/>
    <property type="match status" value="1"/>
</dbReference>
<dbReference type="InterPro" id="IPR030400">
    <property type="entry name" value="Sedolisin_dom"/>
</dbReference>
<evidence type="ECO:0000259" key="2">
    <source>
        <dbReference type="PROSITE" id="PS51695"/>
    </source>
</evidence>
<sequence length="429" mass="42327">MDDTTPRPRRLALVLAAAGALVAGVLAATPATAAAAQPATGTTTIGARAFGCATAQPGRMSCLGRFAPRRVRTRGGRPVAPATTGSPSTVGLTPAQLVDAYGLGGADAAGRTVAIVDAYDAPTAEADLASYRSAYGLPACTTANGCFRKVNQSGAASPLPAGDYGWAEEISLDLDMVSAVCPSCHILLVEANSADTDSLGAAEDTAATASGVVAVSNSWGGTEDATELDADGHFRHPGVAITASSGDSGYGVSWPAASPYVTAVGGTSLSTASNARGWSETAWSGAGSGCSTQEAKPSWQHDSGCAKRSVADVSAVADPNTGVAVYDTYNSCGTSSWCDLLLSLGLAQGADGWVQVGGTSASSPIIASVFALAGNTGSIDQSYPYAHASALNDVTSGSNGSCGGSYLCTAGAGYDGPTGLGTPNGTGAF</sequence>
<dbReference type="EMBL" id="AP023355">
    <property type="protein sequence ID" value="BCJ38118.1"/>
    <property type="molecule type" value="Genomic_DNA"/>
</dbReference>
<dbReference type="Proteomes" id="UP000611640">
    <property type="component" value="Chromosome"/>
</dbReference>
<dbReference type="RefSeq" id="WP_203964205.1">
    <property type="nucleotide sequence ID" value="NZ_AP023355.1"/>
</dbReference>
<protein>
    <submittedName>
        <fullName evidence="3">Peptidase S8</fullName>
    </submittedName>
</protein>